<gene>
    <name evidence="1" type="ORF">GGR43_004038</name>
</gene>
<dbReference type="EMBL" id="JACIDT010000022">
    <property type="protein sequence ID" value="MBB3928294.1"/>
    <property type="molecule type" value="Genomic_DNA"/>
</dbReference>
<evidence type="ECO:0000313" key="1">
    <source>
        <dbReference type="EMBL" id="MBB3928294.1"/>
    </source>
</evidence>
<organism evidence="1 2">
    <name type="scientific">Sphingobium jiangsuense</name>
    <dbReference type="NCBI Taxonomy" id="870476"/>
    <lineage>
        <taxon>Bacteria</taxon>
        <taxon>Pseudomonadati</taxon>
        <taxon>Pseudomonadota</taxon>
        <taxon>Alphaproteobacteria</taxon>
        <taxon>Sphingomonadales</taxon>
        <taxon>Sphingomonadaceae</taxon>
        <taxon>Sphingobium</taxon>
    </lineage>
</organism>
<accession>A0A7W6BM09</accession>
<evidence type="ECO:0000313" key="2">
    <source>
        <dbReference type="Proteomes" id="UP000571950"/>
    </source>
</evidence>
<keyword evidence="2" id="KW-1185">Reference proteome</keyword>
<protein>
    <submittedName>
        <fullName evidence="1">Uncharacterized protein</fullName>
    </submittedName>
</protein>
<dbReference type="AlphaFoldDB" id="A0A7W6BM09"/>
<reference evidence="1 2" key="1">
    <citation type="submission" date="2020-08" db="EMBL/GenBank/DDBJ databases">
        <title>Genomic Encyclopedia of Type Strains, Phase IV (KMG-IV): sequencing the most valuable type-strain genomes for metagenomic binning, comparative biology and taxonomic classification.</title>
        <authorList>
            <person name="Goeker M."/>
        </authorList>
    </citation>
    <scope>NUCLEOTIDE SEQUENCE [LARGE SCALE GENOMIC DNA]</scope>
    <source>
        <strain evidence="1 2">DSM 26189</strain>
    </source>
</reference>
<dbReference type="RefSeq" id="WP_188073579.1">
    <property type="nucleotide sequence ID" value="NZ_BSPS01000177.1"/>
</dbReference>
<comment type="caution">
    <text evidence="1">The sequence shown here is derived from an EMBL/GenBank/DDBJ whole genome shotgun (WGS) entry which is preliminary data.</text>
</comment>
<proteinExistence type="predicted"/>
<sequence>MSVWRVGMEAVCIHDGLWRSTITGEIYQSIVEKGDVFIVARVMKRPRDQTSLWKRTFGKKAIYLAFKAFPDTWFEAVAFRPAQRSNSEIIARIKACRPARKPVEA</sequence>
<name>A0A7W6BM09_9SPHN</name>
<dbReference type="Proteomes" id="UP000571950">
    <property type="component" value="Unassembled WGS sequence"/>
</dbReference>